<gene>
    <name evidence="2" type="ORF">AVJ23_01590</name>
</gene>
<reference evidence="2 3" key="1">
    <citation type="submission" date="2015-12" db="EMBL/GenBank/DDBJ databases">
        <authorList>
            <person name="Shamseldin A."/>
            <person name="Moawad H."/>
            <person name="Abd El-Rahim W.M."/>
            <person name="Sadowsky M.J."/>
        </authorList>
    </citation>
    <scope>NUCLEOTIDE SEQUENCE [LARGE SCALE GENOMIC DNA]</scope>
    <source>
        <strain evidence="2 3">SJ5A-1</strain>
    </source>
</reference>
<accession>A0A0W7WPC6</accession>
<keyword evidence="1" id="KW-1133">Transmembrane helix</keyword>
<dbReference type="EMBL" id="LPXO01000001">
    <property type="protein sequence ID" value="KUF12450.1"/>
    <property type="molecule type" value="Genomic_DNA"/>
</dbReference>
<keyword evidence="1" id="KW-0472">Membrane</keyword>
<evidence type="ECO:0000313" key="2">
    <source>
        <dbReference type="EMBL" id="KUF12450.1"/>
    </source>
</evidence>
<feature type="transmembrane region" description="Helical" evidence="1">
    <location>
        <begin position="20"/>
        <end position="43"/>
    </location>
</feature>
<keyword evidence="1" id="KW-0812">Transmembrane</keyword>
<keyword evidence="3" id="KW-1185">Reference proteome</keyword>
<sequence>MVAQRRARRGAGWLGGTPALGFLDVNFGVFGIFLVVFAVRVLLQTEASAMRPDLLVLVSAGPVPEQGRAEILSDGAPPVEIVAPLDNPFRPDNAFGTATRAVLVTAAEGRAAPLSVGIVLLPDGFDAMKALNAVLSDAALTGADDFLPVSWTVIPAEDSARARRIVTEWEEG</sequence>
<dbReference type="OrthoDB" id="7449195at2"/>
<dbReference type="Proteomes" id="UP000054396">
    <property type="component" value="Unassembled WGS sequence"/>
</dbReference>
<evidence type="ECO:0000256" key="1">
    <source>
        <dbReference type="SAM" id="Phobius"/>
    </source>
</evidence>
<dbReference type="AlphaFoldDB" id="A0A0W7WPC6"/>
<dbReference type="STRING" id="1685382.AVJ23_01590"/>
<dbReference type="RefSeq" id="WP_058860396.1">
    <property type="nucleotide sequence ID" value="NZ_LPXO01000001.1"/>
</dbReference>
<evidence type="ECO:0000313" key="3">
    <source>
        <dbReference type="Proteomes" id="UP000054396"/>
    </source>
</evidence>
<protein>
    <submittedName>
        <fullName evidence="2">Uncharacterized protein</fullName>
    </submittedName>
</protein>
<proteinExistence type="predicted"/>
<comment type="caution">
    <text evidence="2">The sequence shown here is derived from an EMBL/GenBank/DDBJ whole genome shotgun (WGS) entry which is preliminary data.</text>
</comment>
<organism evidence="2 3">
    <name type="scientific">Pseudoponticoccus marisrubri</name>
    <dbReference type="NCBI Taxonomy" id="1685382"/>
    <lineage>
        <taxon>Bacteria</taxon>
        <taxon>Pseudomonadati</taxon>
        <taxon>Pseudomonadota</taxon>
        <taxon>Alphaproteobacteria</taxon>
        <taxon>Rhodobacterales</taxon>
        <taxon>Roseobacteraceae</taxon>
        <taxon>Pseudoponticoccus</taxon>
    </lineage>
</organism>
<name>A0A0W7WPC6_9RHOB</name>